<keyword evidence="2" id="KW-0812">Transmembrane</keyword>
<name>A0AAV3XMW6_9CYAN</name>
<dbReference type="InterPro" id="IPR002477">
    <property type="entry name" value="Peptidoglycan-bd-like"/>
</dbReference>
<organism evidence="4 5">
    <name type="scientific">Microseira wollei NIES-4236</name>
    <dbReference type="NCBI Taxonomy" id="2530354"/>
    <lineage>
        <taxon>Bacteria</taxon>
        <taxon>Bacillati</taxon>
        <taxon>Cyanobacteriota</taxon>
        <taxon>Cyanophyceae</taxon>
        <taxon>Oscillatoriophycideae</taxon>
        <taxon>Aerosakkonematales</taxon>
        <taxon>Aerosakkonemataceae</taxon>
        <taxon>Microseira</taxon>
    </lineage>
</organism>
<dbReference type="EMBL" id="BLAY01000144">
    <property type="protein sequence ID" value="GET42014.1"/>
    <property type="molecule type" value="Genomic_DNA"/>
</dbReference>
<feature type="domain" description="Peptidoglycan binding-like" evidence="3">
    <location>
        <begin position="69"/>
        <end position="124"/>
    </location>
</feature>
<accession>A0AAV3XMW6</accession>
<dbReference type="SUPFAM" id="SSF47090">
    <property type="entry name" value="PGBD-like"/>
    <property type="match status" value="2"/>
</dbReference>
<keyword evidence="2" id="KW-1133">Transmembrane helix</keyword>
<evidence type="ECO:0000313" key="4">
    <source>
        <dbReference type="EMBL" id="GET42014.1"/>
    </source>
</evidence>
<dbReference type="Gene3D" id="1.10.101.10">
    <property type="entry name" value="PGBD-like superfamily/PGBD"/>
    <property type="match status" value="2"/>
</dbReference>
<dbReference type="Proteomes" id="UP001050975">
    <property type="component" value="Unassembled WGS sequence"/>
</dbReference>
<evidence type="ECO:0000256" key="2">
    <source>
        <dbReference type="SAM" id="Phobius"/>
    </source>
</evidence>
<dbReference type="InterPro" id="IPR036366">
    <property type="entry name" value="PGBDSf"/>
</dbReference>
<keyword evidence="2" id="KW-0472">Membrane</keyword>
<protein>
    <submittedName>
        <fullName evidence="4">Peptidoglycan-binding domain 1 protein</fullName>
    </submittedName>
</protein>
<evidence type="ECO:0000256" key="1">
    <source>
        <dbReference type="SAM" id="MobiDB-lite"/>
    </source>
</evidence>
<proteinExistence type="predicted"/>
<feature type="compositionally biased region" description="Low complexity" evidence="1">
    <location>
        <begin position="135"/>
        <end position="166"/>
    </location>
</feature>
<keyword evidence="5" id="KW-1185">Reference proteome</keyword>
<dbReference type="AlphaFoldDB" id="A0AAV3XMW6"/>
<dbReference type="RefSeq" id="WP_226588879.1">
    <property type="nucleotide sequence ID" value="NZ_BLAY01000144.1"/>
</dbReference>
<gene>
    <name evidence="4" type="ORF">MiSe_68280</name>
</gene>
<evidence type="ECO:0000313" key="5">
    <source>
        <dbReference type="Proteomes" id="UP001050975"/>
    </source>
</evidence>
<reference evidence="4" key="1">
    <citation type="submission" date="2019-10" db="EMBL/GenBank/DDBJ databases">
        <title>Draft genome sequece of Microseira wollei NIES-4236.</title>
        <authorList>
            <person name="Yamaguchi H."/>
            <person name="Suzuki S."/>
            <person name="Kawachi M."/>
        </authorList>
    </citation>
    <scope>NUCLEOTIDE SEQUENCE</scope>
    <source>
        <strain evidence="4">NIES-4236</strain>
    </source>
</reference>
<evidence type="ECO:0000259" key="3">
    <source>
        <dbReference type="Pfam" id="PF01471"/>
    </source>
</evidence>
<feature type="region of interest" description="Disordered" evidence="1">
    <location>
        <begin position="123"/>
        <end position="167"/>
    </location>
</feature>
<comment type="caution">
    <text evidence="4">The sequence shown here is derived from an EMBL/GenBank/DDBJ whole genome shotgun (WGS) entry which is preliminary data.</text>
</comment>
<dbReference type="InterPro" id="IPR036365">
    <property type="entry name" value="PGBD-like_sf"/>
</dbReference>
<sequence>MSLLRSKKHFLPLLGNNNADNRQKKATRLWQWCFSFTFLLFTFYVPQGIAQTAPVTSGTRPILRTGSEGAAVSELQAVLKLLGYYTGTVDGVYRESTALAVTQFQRAAGITADGIVGAATWQRLFPQPSPPSPSPSAATPSNAASEPSSPTNQPATNNQAAASTPQPAISNLPVLRVGTRGPAVFWLQTRLQATGFFRGPVDGIFGEATEIAVKAAQEKFRLPPDGIVGPATWRVLLP</sequence>
<feature type="domain" description="Peptidoglycan binding-like" evidence="3">
    <location>
        <begin position="180"/>
        <end position="236"/>
    </location>
</feature>
<dbReference type="Pfam" id="PF01471">
    <property type="entry name" value="PG_binding_1"/>
    <property type="match status" value="2"/>
</dbReference>
<feature type="transmembrane region" description="Helical" evidence="2">
    <location>
        <begin position="29"/>
        <end position="46"/>
    </location>
</feature>